<keyword evidence="7 9" id="KW-0408">Iron</keyword>
<keyword evidence="4 9" id="KW-0349">Heme</keyword>
<dbReference type="PRINTS" id="PR00463">
    <property type="entry name" value="EP450I"/>
</dbReference>
<gene>
    <name evidence="12" type="ORF">CALVIDRAFT_559681</name>
</gene>
<evidence type="ECO:0000256" key="7">
    <source>
        <dbReference type="ARBA" id="ARBA00023004"/>
    </source>
</evidence>
<dbReference type="AlphaFoldDB" id="A0A167SGA4"/>
<dbReference type="GO" id="GO:0016705">
    <property type="term" value="F:oxidoreductase activity, acting on paired donors, with incorporation or reduction of molecular oxygen"/>
    <property type="evidence" value="ECO:0007669"/>
    <property type="project" value="InterPro"/>
</dbReference>
<reference evidence="12 13" key="1">
    <citation type="journal article" date="2016" name="Mol. Biol. Evol.">
        <title>Comparative Genomics of Early-Diverging Mushroom-Forming Fungi Provides Insights into the Origins of Lignocellulose Decay Capabilities.</title>
        <authorList>
            <person name="Nagy L.G."/>
            <person name="Riley R."/>
            <person name="Tritt A."/>
            <person name="Adam C."/>
            <person name="Daum C."/>
            <person name="Floudas D."/>
            <person name="Sun H."/>
            <person name="Yadav J.S."/>
            <person name="Pangilinan J."/>
            <person name="Larsson K.H."/>
            <person name="Matsuura K."/>
            <person name="Barry K."/>
            <person name="Labutti K."/>
            <person name="Kuo R."/>
            <person name="Ohm R.A."/>
            <person name="Bhattacharya S.S."/>
            <person name="Shirouzu T."/>
            <person name="Yoshinaga Y."/>
            <person name="Martin F.M."/>
            <person name="Grigoriev I.V."/>
            <person name="Hibbett D.S."/>
        </authorList>
    </citation>
    <scope>NUCLEOTIDE SEQUENCE [LARGE SCALE GENOMIC DNA]</scope>
    <source>
        <strain evidence="12 13">TUFC12733</strain>
    </source>
</reference>
<comment type="similarity">
    <text evidence="3 10">Belongs to the cytochrome P450 family.</text>
</comment>
<evidence type="ECO:0000256" key="6">
    <source>
        <dbReference type="ARBA" id="ARBA00023002"/>
    </source>
</evidence>
<dbReference type="InterPro" id="IPR050364">
    <property type="entry name" value="Cytochrome_P450_fung"/>
</dbReference>
<keyword evidence="5 9" id="KW-0479">Metal-binding</keyword>
<evidence type="ECO:0000256" key="5">
    <source>
        <dbReference type="ARBA" id="ARBA00022723"/>
    </source>
</evidence>
<comment type="cofactor">
    <cofactor evidence="1 9">
        <name>heme</name>
        <dbReference type="ChEBI" id="CHEBI:30413"/>
    </cofactor>
</comment>
<evidence type="ECO:0000256" key="1">
    <source>
        <dbReference type="ARBA" id="ARBA00001971"/>
    </source>
</evidence>
<feature type="binding site" description="axial binding residue" evidence="9">
    <location>
        <position position="420"/>
    </location>
    <ligand>
        <name>heme</name>
        <dbReference type="ChEBI" id="CHEBI:30413"/>
    </ligand>
    <ligandPart>
        <name>Fe</name>
        <dbReference type="ChEBI" id="CHEBI:18248"/>
    </ligandPart>
</feature>
<dbReference type="Proteomes" id="UP000076738">
    <property type="component" value="Unassembled WGS sequence"/>
</dbReference>
<name>A0A167SGA4_CALVF</name>
<evidence type="ECO:0000256" key="3">
    <source>
        <dbReference type="ARBA" id="ARBA00010617"/>
    </source>
</evidence>
<dbReference type="GO" id="GO:0005506">
    <property type="term" value="F:iron ion binding"/>
    <property type="evidence" value="ECO:0007669"/>
    <property type="project" value="InterPro"/>
</dbReference>
<dbReference type="PROSITE" id="PS00086">
    <property type="entry name" value="CYTOCHROME_P450"/>
    <property type="match status" value="1"/>
</dbReference>
<dbReference type="PRINTS" id="PR00385">
    <property type="entry name" value="P450"/>
</dbReference>
<organism evidence="12 13">
    <name type="scientific">Calocera viscosa (strain TUFC12733)</name>
    <dbReference type="NCBI Taxonomy" id="1330018"/>
    <lineage>
        <taxon>Eukaryota</taxon>
        <taxon>Fungi</taxon>
        <taxon>Dikarya</taxon>
        <taxon>Basidiomycota</taxon>
        <taxon>Agaricomycotina</taxon>
        <taxon>Dacrymycetes</taxon>
        <taxon>Dacrymycetales</taxon>
        <taxon>Dacrymycetaceae</taxon>
        <taxon>Calocera</taxon>
    </lineage>
</organism>
<evidence type="ECO:0000256" key="8">
    <source>
        <dbReference type="ARBA" id="ARBA00023033"/>
    </source>
</evidence>
<protein>
    <submittedName>
        <fullName evidence="12">Cytochrome P450</fullName>
    </submittedName>
</protein>
<keyword evidence="11" id="KW-0732">Signal</keyword>
<dbReference type="InterPro" id="IPR036396">
    <property type="entry name" value="Cyt_P450_sf"/>
</dbReference>
<accession>A0A167SGA4</accession>
<dbReference type="SUPFAM" id="SSF48264">
    <property type="entry name" value="Cytochrome P450"/>
    <property type="match status" value="1"/>
</dbReference>
<dbReference type="GO" id="GO:0004497">
    <property type="term" value="F:monooxygenase activity"/>
    <property type="evidence" value="ECO:0007669"/>
    <property type="project" value="UniProtKB-KW"/>
</dbReference>
<dbReference type="InterPro" id="IPR002401">
    <property type="entry name" value="Cyt_P450_E_grp-I"/>
</dbReference>
<dbReference type="Gene3D" id="1.10.630.10">
    <property type="entry name" value="Cytochrome P450"/>
    <property type="match status" value="1"/>
</dbReference>
<comment type="pathway">
    <text evidence="2">Secondary metabolite biosynthesis.</text>
</comment>
<feature type="signal peptide" evidence="11">
    <location>
        <begin position="1"/>
        <end position="19"/>
    </location>
</feature>
<evidence type="ECO:0000256" key="2">
    <source>
        <dbReference type="ARBA" id="ARBA00005179"/>
    </source>
</evidence>
<evidence type="ECO:0000313" key="13">
    <source>
        <dbReference type="Proteomes" id="UP000076738"/>
    </source>
</evidence>
<evidence type="ECO:0000256" key="9">
    <source>
        <dbReference type="PIRSR" id="PIRSR602401-1"/>
    </source>
</evidence>
<dbReference type="Pfam" id="PF00067">
    <property type="entry name" value="p450"/>
    <property type="match status" value="1"/>
</dbReference>
<dbReference type="PANTHER" id="PTHR46300:SF7">
    <property type="entry name" value="P450, PUTATIVE (EUROFUNG)-RELATED"/>
    <property type="match status" value="1"/>
</dbReference>
<evidence type="ECO:0000313" key="12">
    <source>
        <dbReference type="EMBL" id="KZP01892.1"/>
    </source>
</evidence>
<dbReference type="InterPro" id="IPR001128">
    <property type="entry name" value="Cyt_P450"/>
</dbReference>
<dbReference type="CDD" id="cd11065">
    <property type="entry name" value="CYP64-like"/>
    <property type="match status" value="1"/>
</dbReference>
<evidence type="ECO:0000256" key="4">
    <source>
        <dbReference type="ARBA" id="ARBA00022617"/>
    </source>
</evidence>
<dbReference type="OrthoDB" id="2789670at2759"/>
<dbReference type="InterPro" id="IPR017972">
    <property type="entry name" value="Cyt_P450_CS"/>
</dbReference>
<evidence type="ECO:0000256" key="10">
    <source>
        <dbReference type="RuleBase" id="RU000461"/>
    </source>
</evidence>
<sequence length="479" mass="54542">MLGWLFLGAVLLAFPLIYRRDTRSFPPGPRGLPILGSALDLPSKFIFRKFDEWAQQYDGLFMFSAAGQKFLVVTRSDVAAEILEKRSLQTADRPTPPMAVYMLRHMAFTLEPYNDRWRRCRRVSHESFNIRASENYRSIYEEETKNLINDVAGIDPLLLGKRLTQFMGILTYRAMYGSGTGQEEDTDKKILRVWEMAEALGDAMSPATFLVNLIPALGLLPESISKWKQYGTRWYTEGTKFLMGMAEPGLEGQSESGFVASCVRMRSKVDGISDEEIAWTSFALYGAGVETTPYTLHWFILAMILNPEVFHKVQSEVDAVAGSNPPTFEDRGRMPYLAAVMKETLRWRPVLPIGLPHMAAEDFEFKNYVVPKGTYIFGSSWNMCRDPSTYPDYDNFRPERFLDEPAAPEPPVFGFGRRICPGRDFAQNALFLAMSNLLWAYDFNKVKDEDGKEITPSSTDFDGNLLCVITSRRERHRDT</sequence>
<keyword evidence="8 10" id="KW-0503">Monooxygenase</keyword>
<dbReference type="STRING" id="1330018.A0A167SGA4"/>
<keyword evidence="6 10" id="KW-0560">Oxidoreductase</keyword>
<feature type="chain" id="PRO_5007892232" evidence="11">
    <location>
        <begin position="20"/>
        <end position="479"/>
    </location>
</feature>
<dbReference type="EMBL" id="KV417266">
    <property type="protein sequence ID" value="KZP01892.1"/>
    <property type="molecule type" value="Genomic_DNA"/>
</dbReference>
<dbReference type="GO" id="GO:0020037">
    <property type="term" value="F:heme binding"/>
    <property type="evidence" value="ECO:0007669"/>
    <property type="project" value="InterPro"/>
</dbReference>
<keyword evidence="13" id="KW-1185">Reference proteome</keyword>
<dbReference type="PANTHER" id="PTHR46300">
    <property type="entry name" value="P450, PUTATIVE (EUROFUNG)-RELATED-RELATED"/>
    <property type="match status" value="1"/>
</dbReference>
<proteinExistence type="inferred from homology"/>
<evidence type="ECO:0000256" key="11">
    <source>
        <dbReference type="SAM" id="SignalP"/>
    </source>
</evidence>